<dbReference type="Pfam" id="PF02701">
    <property type="entry name" value="Zn_ribbon_Dof"/>
    <property type="match status" value="1"/>
</dbReference>
<evidence type="ECO:0000256" key="7">
    <source>
        <dbReference type="ARBA" id="ARBA00023242"/>
    </source>
</evidence>
<evidence type="ECO:0000259" key="11">
    <source>
        <dbReference type="PROSITE" id="PS50884"/>
    </source>
</evidence>
<evidence type="ECO:0000256" key="10">
    <source>
        <dbReference type="SAM" id="MobiDB-lite"/>
    </source>
</evidence>
<name>A0A0K9NZL0_ZOSMR</name>
<evidence type="ECO:0000313" key="13">
    <source>
        <dbReference type="Proteomes" id="UP000036987"/>
    </source>
</evidence>
<keyword evidence="7 8" id="KW-0539">Nucleus</keyword>
<proteinExistence type="predicted"/>
<keyword evidence="1 9" id="KW-0479">Metal-binding</keyword>
<feature type="region of interest" description="Disordered" evidence="10">
    <location>
        <begin position="169"/>
        <end position="193"/>
    </location>
</feature>
<evidence type="ECO:0000256" key="4">
    <source>
        <dbReference type="ARBA" id="ARBA00023015"/>
    </source>
</evidence>
<gene>
    <name evidence="12" type="ORF">ZOSMA_48G00640</name>
</gene>
<evidence type="ECO:0000256" key="5">
    <source>
        <dbReference type="ARBA" id="ARBA00023125"/>
    </source>
</evidence>
<comment type="function">
    <text evidence="9">Transcription factor that binds specifically to a 5'-AA[AG]G-3' consensus core sequence.</text>
</comment>
<feature type="domain" description="Dof-type" evidence="11">
    <location>
        <begin position="37"/>
        <end position="91"/>
    </location>
</feature>
<dbReference type="PROSITE" id="PS01361">
    <property type="entry name" value="ZF_DOF_1"/>
    <property type="match status" value="1"/>
</dbReference>
<dbReference type="GO" id="GO:0008270">
    <property type="term" value="F:zinc ion binding"/>
    <property type="evidence" value="ECO:0007669"/>
    <property type="project" value="UniProtKB-KW"/>
</dbReference>
<keyword evidence="5 8" id="KW-0238">DNA-binding</keyword>
<comment type="subcellular location">
    <subcellularLocation>
        <location evidence="8 9">Nucleus</location>
    </subcellularLocation>
</comment>
<evidence type="ECO:0000256" key="9">
    <source>
        <dbReference type="RuleBase" id="RU369094"/>
    </source>
</evidence>
<accession>A0A0K9NZL0</accession>
<keyword evidence="13" id="KW-1185">Reference proteome</keyword>
<reference evidence="13" key="1">
    <citation type="journal article" date="2016" name="Nature">
        <title>The genome of the seagrass Zostera marina reveals angiosperm adaptation to the sea.</title>
        <authorList>
            <person name="Olsen J.L."/>
            <person name="Rouze P."/>
            <person name="Verhelst B."/>
            <person name="Lin Y.-C."/>
            <person name="Bayer T."/>
            <person name="Collen J."/>
            <person name="Dattolo E."/>
            <person name="De Paoli E."/>
            <person name="Dittami S."/>
            <person name="Maumus F."/>
            <person name="Michel G."/>
            <person name="Kersting A."/>
            <person name="Lauritano C."/>
            <person name="Lohaus R."/>
            <person name="Toepel M."/>
            <person name="Tonon T."/>
            <person name="Vanneste K."/>
            <person name="Amirebrahimi M."/>
            <person name="Brakel J."/>
            <person name="Bostroem C."/>
            <person name="Chovatia M."/>
            <person name="Grimwood J."/>
            <person name="Jenkins J.W."/>
            <person name="Jueterbock A."/>
            <person name="Mraz A."/>
            <person name="Stam W.T."/>
            <person name="Tice H."/>
            <person name="Bornberg-Bauer E."/>
            <person name="Green P.J."/>
            <person name="Pearson G.A."/>
            <person name="Procaccini G."/>
            <person name="Duarte C.M."/>
            <person name="Schmutz J."/>
            <person name="Reusch T.B.H."/>
            <person name="Van de Peer Y."/>
        </authorList>
    </citation>
    <scope>NUCLEOTIDE SEQUENCE [LARGE SCALE GENOMIC DNA]</scope>
    <source>
        <strain evidence="13">cv. Finnish</strain>
    </source>
</reference>
<dbReference type="PANTHER" id="PTHR31992:SF285">
    <property type="entry name" value="DOF ZINC FINGER PROTEIN DOF4.6"/>
    <property type="match status" value="1"/>
</dbReference>
<feature type="compositionally biased region" description="Basic and acidic residues" evidence="10">
    <location>
        <begin position="26"/>
        <end position="35"/>
    </location>
</feature>
<keyword evidence="2 8" id="KW-0863">Zinc-finger</keyword>
<keyword evidence="4 9" id="KW-0805">Transcription regulation</keyword>
<evidence type="ECO:0000256" key="8">
    <source>
        <dbReference type="PROSITE-ProRule" id="PRU00071"/>
    </source>
</evidence>
<feature type="compositionally biased region" description="Polar residues" evidence="10">
    <location>
        <begin position="1"/>
        <end position="10"/>
    </location>
</feature>
<dbReference type="PANTHER" id="PTHR31992">
    <property type="entry name" value="DOF ZINC FINGER PROTEIN DOF1.4-RELATED"/>
    <property type="match status" value="1"/>
</dbReference>
<feature type="region of interest" description="Disordered" evidence="10">
    <location>
        <begin position="1"/>
        <end position="39"/>
    </location>
</feature>
<dbReference type="GO" id="GO:0005634">
    <property type="term" value="C:nucleus"/>
    <property type="evidence" value="ECO:0007669"/>
    <property type="project" value="UniProtKB-SubCell"/>
</dbReference>
<dbReference type="OrthoDB" id="1927254at2759"/>
<sequence>MLASQLQYWSQEMMPPPPSPPPPSRPHRDPNKEQHPFNCPRCNSSNTKFCYYNNYSLSQPRYLCKSCRRYWTEGGSLRNVPVGGGSRKNKRSSSSPDIPKKPKFNQGDYHHQPQHGEDLSLFFTTPQHPELIAASPSSMDVLNTSTTAVYSSGGRFGLQDLRSSNSTANNSLNFPSNGDMVVGKAGSYGHGGE</sequence>
<protein>
    <recommendedName>
        <fullName evidence="9">Dof zinc finger protein</fullName>
    </recommendedName>
</protein>
<evidence type="ECO:0000256" key="1">
    <source>
        <dbReference type="ARBA" id="ARBA00022723"/>
    </source>
</evidence>
<feature type="region of interest" description="Disordered" evidence="10">
    <location>
        <begin position="78"/>
        <end position="116"/>
    </location>
</feature>
<dbReference type="EMBL" id="LFYR01001410">
    <property type="protein sequence ID" value="KMZ62144.1"/>
    <property type="molecule type" value="Genomic_DNA"/>
</dbReference>
<dbReference type="GO" id="GO:0003677">
    <property type="term" value="F:DNA binding"/>
    <property type="evidence" value="ECO:0007669"/>
    <property type="project" value="UniProtKB-UniRule"/>
</dbReference>
<dbReference type="GO" id="GO:0003700">
    <property type="term" value="F:DNA-binding transcription factor activity"/>
    <property type="evidence" value="ECO:0007669"/>
    <property type="project" value="UniProtKB-UniRule"/>
</dbReference>
<evidence type="ECO:0000256" key="2">
    <source>
        <dbReference type="ARBA" id="ARBA00022771"/>
    </source>
</evidence>
<evidence type="ECO:0000313" key="12">
    <source>
        <dbReference type="EMBL" id="KMZ62144.1"/>
    </source>
</evidence>
<evidence type="ECO:0000256" key="3">
    <source>
        <dbReference type="ARBA" id="ARBA00022833"/>
    </source>
</evidence>
<evidence type="ECO:0000256" key="6">
    <source>
        <dbReference type="ARBA" id="ARBA00023163"/>
    </source>
</evidence>
<keyword evidence="3 9" id="KW-0862">Zinc</keyword>
<dbReference type="Proteomes" id="UP000036987">
    <property type="component" value="Unassembled WGS sequence"/>
</dbReference>
<dbReference type="PROSITE" id="PS50884">
    <property type="entry name" value="ZF_DOF_2"/>
    <property type="match status" value="1"/>
</dbReference>
<dbReference type="InterPro" id="IPR003851">
    <property type="entry name" value="Znf_Dof"/>
</dbReference>
<dbReference type="InterPro" id="IPR045174">
    <property type="entry name" value="Dof"/>
</dbReference>
<dbReference type="AlphaFoldDB" id="A0A0K9NZL0"/>
<keyword evidence="6 9" id="KW-0804">Transcription</keyword>
<feature type="compositionally biased region" description="Pro residues" evidence="10">
    <location>
        <begin position="14"/>
        <end position="24"/>
    </location>
</feature>
<comment type="caution">
    <text evidence="12">The sequence shown here is derived from an EMBL/GenBank/DDBJ whole genome shotgun (WGS) entry which is preliminary data.</text>
</comment>
<organism evidence="12 13">
    <name type="scientific">Zostera marina</name>
    <name type="common">Eelgrass</name>
    <dbReference type="NCBI Taxonomy" id="29655"/>
    <lineage>
        <taxon>Eukaryota</taxon>
        <taxon>Viridiplantae</taxon>
        <taxon>Streptophyta</taxon>
        <taxon>Embryophyta</taxon>
        <taxon>Tracheophyta</taxon>
        <taxon>Spermatophyta</taxon>
        <taxon>Magnoliopsida</taxon>
        <taxon>Liliopsida</taxon>
        <taxon>Zosteraceae</taxon>
        <taxon>Zostera</taxon>
    </lineage>
</organism>